<keyword evidence="7" id="KW-1133">Transmembrane helix</keyword>
<comment type="subcellular location">
    <subcellularLocation>
        <location evidence="2">Membrane</location>
    </subcellularLocation>
</comment>
<dbReference type="PROSITE" id="PS50109">
    <property type="entry name" value="HIS_KIN"/>
    <property type="match status" value="1"/>
</dbReference>
<accession>A0ABZ0PEZ9</accession>
<dbReference type="PANTHER" id="PTHR43047:SF64">
    <property type="entry name" value="HISTIDINE KINASE CONTAINING CHEY-HOMOLOGOUS RECEIVER DOMAIN AND PAS DOMAIN-RELATED"/>
    <property type="match status" value="1"/>
</dbReference>
<dbReference type="RefSeq" id="WP_318648155.1">
    <property type="nucleotide sequence ID" value="NZ_CP137852.1"/>
</dbReference>
<dbReference type="PROSITE" id="PS50885">
    <property type="entry name" value="HAMP"/>
    <property type="match status" value="1"/>
</dbReference>
<dbReference type="Gene3D" id="1.10.287.130">
    <property type="match status" value="1"/>
</dbReference>
<dbReference type="SMART" id="SM00304">
    <property type="entry name" value="HAMP"/>
    <property type="match status" value="1"/>
</dbReference>
<evidence type="ECO:0000259" key="8">
    <source>
        <dbReference type="PROSITE" id="PS50109"/>
    </source>
</evidence>
<dbReference type="PRINTS" id="PR00344">
    <property type="entry name" value="BCTRLSENSOR"/>
</dbReference>
<feature type="domain" description="Histidine kinase" evidence="8">
    <location>
        <begin position="270"/>
        <end position="491"/>
    </location>
</feature>
<comment type="catalytic activity">
    <reaction evidence="1">
        <text>ATP + protein L-histidine = ADP + protein N-phospho-L-histidine.</text>
        <dbReference type="EC" id="2.7.13.3"/>
    </reaction>
</comment>
<organism evidence="10 11">
    <name type="scientific">Sediminicoccus rosea</name>
    <dbReference type="NCBI Taxonomy" id="1225128"/>
    <lineage>
        <taxon>Bacteria</taxon>
        <taxon>Pseudomonadati</taxon>
        <taxon>Pseudomonadota</taxon>
        <taxon>Alphaproteobacteria</taxon>
        <taxon>Acetobacterales</taxon>
        <taxon>Roseomonadaceae</taxon>
        <taxon>Sediminicoccus</taxon>
    </lineage>
</organism>
<reference evidence="10 11" key="1">
    <citation type="submission" date="2023-11" db="EMBL/GenBank/DDBJ databases">
        <title>Arctic aerobic anoxygenic photoheterotroph Sediminicoccus rosea KRV36 adapts its photosynthesis to long days of polar summer.</title>
        <authorList>
            <person name="Tomasch J."/>
            <person name="Kopejtka K."/>
            <person name="Bily T."/>
            <person name="Gardiner A.T."/>
            <person name="Gardian Z."/>
            <person name="Shivaramu S."/>
            <person name="Koblizek M."/>
            <person name="Engelhardt F."/>
            <person name="Kaftan D."/>
        </authorList>
    </citation>
    <scope>NUCLEOTIDE SEQUENCE [LARGE SCALE GENOMIC DNA]</scope>
    <source>
        <strain evidence="10 11">R-30</strain>
    </source>
</reference>
<dbReference type="InterPro" id="IPR036097">
    <property type="entry name" value="HisK_dim/P_sf"/>
</dbReference>
<keyword evidence="11" id="KW-1185">Reference proteome</keyword>
<dbReference type="CDD" id="cd16922">
    <property type="entry name" value="HATPase_EvgS-ArcB-TorS-like"/>
    <property type="match status" value="1"/>
</dbReference>
<dbReference type="InterPro" id="IPR003661">
    <property type="entry name" value="HisK_dim/P_dom"/>
</dbReference>
<keyword evidence="10" id="KW-0547">Nucleotide-binding</keyword>
<dbReference type="Pfam" id="PF02518">
    <property type="entry name" value="HATPase_c"/>
    <property type="match status" value="1"/>
</dbReference>
<feature type="domain" description="HAMP" evidence="9">
    <location>
        <begin position="175"/>
        <end position="227"/>
    </location>
</feature>
<dbReference type="InterPro" id="IPR005467">
    <property type="entry name" value="His_kinase_dom"/>
</dbReference>
<dbReference type="PANTHER" id="PTHR43047">
    <property type="entry name" value="TWO-COMPONENT HISTIDINE PROTEIN KINASE"/>
    <property type="match status" value="1"/>
</dbReference>
<name>A0ABZ0PEZ9_9PROT</name>
<dbReference type="Proteomes" id="UP001305521">
    <property type="component" value="Chromosome"/>
</dbReference>
<dbReference type="SUPFAM" id="SSF158472">
    <property type="entry name" value="HAMP domain-like"/>
    <property type="match status" value="1"/>
</dbReference>
<dbReference type="SMART" id="SM00387">
    <property type="entry name" value="HATPase_c"/>
    <property type="match status" value="1"/>
</dbReference>
<keyword evidence="6" id="KW-0418">Kinase</keyword>
<dbReference type="Pfam" id="PF00672">
    <property type="entry name" value="HAMP"/>
    <property type="match status" value="1"/>
</dbReference>
<dbReference type="InterPro" id="IPR004358">
    <property type="entry name" value="Sig_transdc_His_kin-like_C"/>
</dbReference>
<dbReference type="EMBL" id="CP137852">
    <property type="protein sequence ID" value="WPB84197.1"/>
    <property type="molecule type" value="Genomic_DNA"/>
</dbReference>
<evidence type="ECO:0000256" key="3">
    <source>
        <dbReference type="ARBA" id="ARBA00012438"/>
    </source>
</evidence>
<dbReference type="EC" id="2.7.13.3" evidence="3"/>
<dbReference type="Gene3D" id="6.10.340.10">
    <property type="match status" value="1"/>
</dbReference>
<evidence type="ECO:0000256" key="6">
    <source>
        <dbReference type="ARBA" id="ARBA00022777"/>
    </source>
</evidence>
<evidence type="ECO:0000256" key="1">
    <source>
        <dbReference type="ARBA" id="ARBA00000085"/>
    </source>
</evidence>
<dbReference type="SMART" id="SM00388">
    <property type="entry name" value="HisKA"/>
    <property type="match status" value="1"/>
</dbReference>
<evidence type="ECO:0000313" key="10">
    <source>
        <dbReference type="EMBL" id="WPB84197.1"/>
    </source>
</evidence>
<dbReference type="Gene3D" id="3.30.565.10">
    <property type="entry name" value="Histidine kinase-like ATPase, C-terminal domain"/>
    <property type="match status" value="1"/>
</dbReference>
<dbReference type="CDD" id="cd06225">
    <property type="entry name" value="HAMP"/>
    <property type="match status" value="1"/>
</dbReference>
<dbReference type="SUPFAM" id="SSF55874">
    <property type="entry name" value="ATPase domain of HSP90 chaperone/DNA topoisomerase II/histidine kinase"/>
    <property type="match status" value="1"/>
</dbReference>
<dbReference type="Pfam" id="PF00512">
    <property type="entry name" value="HisKA"/>
    <property type="match status" value="1"/>
</dbReference>
<keyword evidence="4" id="KW-0597">Phosphoprotein</keyword>
<dbReference type="InterPro" id="IPR003594">
    <property type="entry name" value="HATPase_dom"/>
</dbReference>
<gene>
    <name evidence="10" type="ORF">R9Z33_19125</name>
</gene>
<keyword evidence="7" id="KW-0812">Transmembrane</keyword>
<evidence type="ECO:0000256" key="4">
    <source>
        <dbReference type="ARBA" id="ARBA00022553"/>
    </source>
</evidence>
<dbReference type="InterPro" id="IPR003660">
    <property type="entry name" value="HAMP_dom"/>
</dbReference>
<dbReference type="InterPro" id="IPR036890">
    <property type="entry name" value="HATPase_C_sf"/>
</dbReference>
<dbReference type="SUPFAM" id="SSF47384">
    <property type="entry name" value="Homodimeric domain of signal transducing histidine kinase"/>
    <property type="match status" value="1"/>
</dbReference>
<sequence length="492" mass="53201">MRMSLRIKLFALAASALLLLAGVLTFMQDRLVLRVLEAELHARAIAVCPILEAALATPLAERDYATAQAVLREGVASGSFAHMVLLDARGQLIASEGWSFGDGMPQPGRFTMANGEQRQLYSVPIALAGQQLGMMHFGLSRGPLQAAHQALLLGALVVGLISLALLVPLVEIGHRMLFLPMRRLEAAAARIRDGDYDITLKPQGQDEVARLTLAFTQMADAMRARLRALMASEAAPAVLLENARIREIDLREARDRAEVANRAKSEFLANMSHELRTPLNGILGMAQVLDHPDRPAEDREAIAAILDSGQQLLRLINDVLELSLFETGGTVLRPVLVPARGLFAPALAPAAAAARRKGLAWSLDIAPDLPPSLRADPARITQLLGHLADNAVKFTEAGEIAVKVTWTQREATRGTLRVELRDTGIGIPPALRPRLFLRFSQAESSSTRRYGGIGLGLAICRHLTELMDGVIGFDSTPGQGSVFWFEIPLPTA</sequence>
<dbReference type="GO" id="GO:0005524">
    <property type="term" value="F:ATP binding"/>
    <property type="evidence" value="ECO:0007669"/>
    <property type="project" value="UniProtKB-KW"/>
</dbReference>
<evidence type="ECO:0000256" key="5">
    <source>
        <dbReference type="ARBA" id="ARBA00022679"/>
    </source>
</evidence>
<evidence type="ECO:0000313" key="11">
    <source>
        <dbReference type="Proteomes" id="UP001305521"/>
    </source>
</evidence>
<keyword evidence="5" id="KW-0808">Transferase</keyword>
<evidence type="ECO:0000256" key="7">
    <source>
        <dbReference type="SAM" id="Phobius"/>
    </source>
</evidence>
<feature type="transmembrane region" description="Helical" evidence="7">
    <location>
        <begin position="150"/>
        <end position="173"/>
    </location>
</feature>
<evidence type="ECO:0000256" key="2">
    <source>
        <dbReference type="ARBA" id="ARBA00004370"/>
    </source>
</evidence>
<keyword evidence="10" id="KW-0067">ATP-binding</keyword>
<proteinExistence type="predicted"/>
<protein>
    <recommendedName>
        <fullName evidence="3">histidine kinase</fullName>
        <ecNumber evidence="3">2.7.13.3</ecNumber>
    </recommendedName>
</protein>
<keyword evidence="7" id="KW-0472">Membrane</keyword>
<evidence type="ECO:0000259" key="9">
    <source>
        <dbReference type="PROSITE" id="PS50885"/>
    </source>
</evidence>
<dbReference type="CDD" id="cd00082">
    <property type="entry name" value="HisKA"/>
    <property type="match status" value="1"/>
</dbReference>